<organism evidence="1 2">
    <name type="scientific">Stylosanthes scabra</name>
    <dbReference type="NCBI Taxonomy" id="79078"/>
    <lineage>
        <taxon>Eukaryota</taxon>
        <taxon>Viridiplantae</taxon>
        <taxon>Streptophyta</taxon>
        <taxon>Embryophyta</taxon>
        <taxon>Tracheophyta</taxon>
        <taxon>Spermatophyta</taxon>
        <taxon>Magnoliopsida</taxon>
        <taxon>eudicotyledons</taxon>
        <taxon>Gunneridae</taxon>
        <taxon>Pentapetalae</taxon>
        <taxon>rosids</taxon>
        <taxon>fabids</taxon>
        <taxon>Fabales</taxon>
        <taxon>Fabaceae</taxon>
        <taxon>Papilionoideae</taxon>
        <taxon>50 kb inversion clade</taxon>
        <taxon>dalbergioids sensu lato</taxon>
        <taxon>Dalbergieae</taxon>
        <taxon>Pterocarpus clade</taxon>
        <taxon>Stylosanthes</taxon>
    </lineage>
</organism>
<accession>A0ABU6SAJ4</accession>
<sequence>MDMIRTQFLGKEEYKANVSFFGNPNIVLGSWLQMPSYEADFGLGKPHYFGPSAMAHMQNFIKLFWDNL</sequence>
<dbReference type="EMBL" id="JASCZI010060504">
    <property type="protein sequence ID" value="MED6133053.1"/>
    <property type="molecule type" value="Genomic_DNA"/>
</dbReference>
<gene>
    <name evidence="1" type="ORF">PIB30_024732</name>
</gene>
<name>A0ABU6SAJ4_9FABA</name>
<evidence type="ECO:0000313" key="2">
    <source>
        <dbReference type="Proteomes" id="UP001341840"/>
    </source>
</evidence>
<keyword evidence="2" id="KW-1185">Reference proteome</keyword>
<dbReference type="Gene3D" id="3.30.559.10">
    <property type="entry name" value="Chloramphenicol acetyltransferase-like domain"/>
    <property type="match status" value="1"/>
</dbReference>
<dbReference type="Pfam" id="PF02458">
    <property type="entry name" value="Transferase"/>
    <property type="match status" value="1"/>
</dbReference>
<evidence type="ECO:0000313" key="1">
    <source>
        <dbReference type="EMBL" id="MED6133053.1"/>
    </source>
</evidence>
<dbReference type="InterPro" id="IPR023213">
    <property type="entry name" value="CAT-like_dom_sf"/>
</dbReference>
<reference evidence="1 2" key="1">
    <citation type="journal article" date="2023" name="Plants (Basel)">
        <title>Bridging the Gap: Combining Genomics and Transcriptomics Approaches to Understand Stylosanthes scabra, an Orphan Legume from the Brazilian Caatinga.</title>
        <authorList>
            <person name="Ferreira-Neto J.R.C."/>
            <person name="da Silva M.D."/>
            <person name="Binneck E."/>
            <person name="de Melo N.F."/>
            <person name="da Silva R.H."/>
            <person name="de Melo A.L.T.M."/>
            <person name="Pandolfi V."/>
            <person name="Bustamante F.O."/>
            <person name="Brasileiro-Vidal A.C."/>
            <person name="Benko-Iseppon A.M."/>
        </authorList>
    </citation>
    <scope>NUCLEOTIDE SEQUENCE [LARGE SCALE GENOMIC DNA]</scope>
    <source>
        <tissue evidence="1">Leaves</tissue>
    </source>
</reference>
<dbReference type="Proteomes" id="UP001341840">
    <property type="component" value="Unassembled WGS sequence"/>
</dbReference>
<protein>
    <submittedName>
        <fullName evidence="1">Uncharacterized protein</fullName>
    </submittedName>
</protein>
<comment type="caution">
    <text evidence="1">The sequence shown here is derived from an EMBL/GenBank/DDBJ whole genome shotgun (WGS) entry which is preliminary data.</text>
</comment>
<proteinExistence type="predicted"/>